<feature type="transmembrane region" description="Helical" evidence="1">
    <location>
        <begin position="301"/>
        <end position="326"/>
    </location>
</feature>
<feature type="transmembrane region" description="Helical" evidence="1">
    <location>
        <begin position="256"/>
        <end position="281"/>
    </location>
</feature>
<keyword evidence="1" id="KW-0472">Membrane</keyword>
<comment type="caution">
    <text evidence="2">The sequence shown here is derived from an EMBL/GenBank/DDBJ whole genome shotgun (WGS) entry which is preliminary data.</text>
</comment>
<feature type="transmembrane region" description="Helical" evidence="1">
    <location>
        <begin position="137"/>
        <end position="155"/>
    </location>
</feature>
<protein>
    <submittedName>
        <fullName evidence="2">Uncharacterized protein</fullName>
    </submittedName>
</protein>
<accession>A0ABD3I1B2</accession>
<evidence type="ECO:0000313" key="2">
    <source>
        <dbReference type="EMBL" id="KAL3697513.1"/>
    </source>
</evidence>
<dbReference type="AlphaFoldDB" id="A0ABD3I1B2"/>
<reference evidence="2 3" key="1">
    <citation type="submission" date="2024-09" db="EMBL/GenBank/DDBJ databases">
        <title>Chromosome-scale assembly of Riccia sorocarpa.</title>
        <authorList>
            <person name="Paukszto L."/>
        </authorList>
    </citation>
    <scope>NUCLEOTIDE SEQUENCE [LARGE SCALE GENOMIC DNA]</scope>
    <source>
        <strain evidence="2">LP-2024</strain>
        <tissue evidence="2">Aerial parts of the thallus</tissue>
    </source>
</reference>
<keyword evidence="3" id="KW-1185">Reference proteome</keyword>
<proteinExistence type="predicted"/>
<sequence>MAVQGVCGLGAARALSLTSLTASPQGKLRLALGLGVNAAFSGKTRIAIQNNGALRRSHSKIYKAGERRILDGQLLGSWRTMVRAQMSSGSESGFVPEEEKSSPVDPETGIDADGYVTVGLPKEFSELMKEEPEPPNYGLLGLGFAVAVLARHIIWREILNWINLAFFLVVFATESAQALAYKAVEYGGQPVESVVNVFWIAAQVVIHFFRVAGDVVSVGPVAFAILLSTAVLLVGQNVSRTYEEAPEFPSRNMFDFAGILGLAGVVEFISPEFMLLALIGLSGYLLGVKKLNPVAGFAPAVATLVAIAGPALRWPLLAAFLGYSVFRYWRKGYISQGAVFTTEIGWYPRVLVGLVYLLGISILSKFVFAFEALLSASPPPLEE</sequence>
<evidence type="ECO:0000256" key="1">
    <source>
        <dbReference type="SAM" id="Phobius"/>
    </source>
</evidence>
<organism evidence="2 3">
    <name type="scientific">Riccia sorocarpa</name>
    <dbReference type="NCBI Taxonomy" id="122646"/>
    <lineage>
        <taxon>Eukaryota</taxon>
        <taxon>Viridiplantae</taxon>
        <taxon>Streptophyta</taxon>
        <taxon>Embryophyta</taxon>
        <taxon>Marchantiophyta</taxon>
        <taxon>Marchantiopsida</taxon>
        <taxon>Marchantiidae</taxon>
        <taxon>Marchantiales</taxon>
        <taxon>Ricciaceae</taxon>
        <taxon>Riccia</taxon>
    </lineage>
</organism>
<gene>
    <name evidence="2" type="ORF">R1sor_011589</name>
</gene>
<dbReference type="InterPro" id="IPR056894">
    <property type="entry name" value="AtTam38"/>
</dbReference>
<keyword evidence="1" id="KW-1133">Transmembrane helix</keyword>
<feature type="transmembrane region" description="Helical" evidence="1">
    <location>
        <begin position="346"/>
        <end position="370"/>
    </location>
</feature>
<dbReference type="Proteomes" id="UP001633002">
    <property type="component" value="Unassembled WGS sequence"/>
</dbReference>
<evidence type="ECO:0000313" key="3">
    <source>
        <dbReference type="Proteomes" id="UP001633002"/>
    </source>
</evidence>
<dbReference type="EMBL" id="JBJQOH010000002">
    <property type="protein sequence ID" value="KAL3697513.1"/>
    <property type="molecule type" value="Genomic_DNA"/>
</dbReference>
<keyword evidence="1" id="KW-0812">Transmembrane</keyword>
<feature type="transmembrane region" description="Helical" evidence="1">
    <location>
        <begin position="215"/>
        <end position="235"/>
    </location>
</feature>
<feature type="transmembrane region" description="Helical" evidence="1">
    <location>
        <begin position="161"/>
        <end position="181"/>
    </location>
</feature>
<name>A0ABD3I1B2_9MARC</name>
<dbReference type="Pfam" id="PF25114">
    <property type="entry name" value="AtTam38"/>
    <property type="match status" value="1"/>
</dbReference>